<dbReference type="PROSITE" id="PS50123">
    <property type="entry name" value="CHER"/>
    <property type="match status" value="1"/>
</dbReference>
<dbReference type="InterPro" id="IPR022642">
    <property type="entry name" value="CheR_C"/>
</dbReference>
<dbReference type="SUPFAM" id="SSF53335">
    <property type="entry name" value="S-adenosyl-L-methionine-dependent methyltransferases"/>
    <property type="match status" value="1"/>
</dbReference>
<keyword evidence="3" id="KW-0489">Methyltransferase</keyword>
<proteinExistence type="predicted"/>
<dbReference type="Proteomes" id="UP000254618">
    <property type="component" value="Unassembled WGS sequence"/>
</dbReference>
<evidence type="ECO:0000259" key="1">
    <source>
        <dbReference type="PROSITE" id="PS50123"/>
    </source>
</evidence>
<dbReference type="Gene3D" id="3.40.50.150">
    <property type="entry name" value="Vaccinia Virus protein VP39"/>
    <property type="match status" value="1"/>
</dbReference>
<dbReference type="InterPro" id="IPR050903">
    <property type="entry name" value="Bact_Chemotaxis_MeTrfase"/>
</dbReference>
<dbReference type="InterPro" id="IPR000780">
    <property type="entry name" value="CheR_MeTrfase"/>
</dbReference>
<evidence type="ECO:0000313" key="2">
    <source>
        <dbReference type="EMBL" id="OPH39980.1"/>
    </source>
</evidence>
<dbReference type="PRINTS" id="PR00996">
    <property type="entry name" value="CHERMTFRASE"/>
</dbReference>
<dbReference type="GO" id="GO:0008983">
    <property type="term" value="F:protein-glutamate O-methyltransferase activity"/>
    <property type="evidence" value="ECO:0007669"/>
    <property type="project" value="UniProtKB-EC"/>
</dbReference>
<dbReference type="PANTHER" id="PTHR24422:SF10">
    <property type="entry name" value="CHEMOTAXIS PROTEIN METHYLTRANSFERASE 2"/>
    <property type="match status" value="1"/>
</dbReference>
<dbReference type="EC" id="2.1.1.80" evidence="3"/>
<reference evidence="3 5" key="2">
    <citation type="submission" date="2018-06" db="EMBL/GenBank/DDBJ databases">
        <authorList>
            <consortium name="Pathogen Informatics"/>
            <person name="Doyle S."/>
        </authorList>
    </citation>
    <scope>NUCLEOTIDE SEQUENCE [LARGE SCALE GENOMIC DNA]</scope>
    <source>
        <strain evidence="3 5">NCTC11012</strain>
    </source>
</reference>
<keyword evidence="4" id="KW-1185">Reference proteome</keyword>
<dbReference type="InterPro" id="IPR029063">
    <property type="entry name" value="SAM-dependent_MTases_sf"/>
</dbReference>
<gene>
    <name evidence="3" type="primary">cheR</name>
    <name evidence="2" type="ORF">B5J93_01615</name>
    <name evidence="3" type="ORF">NCTC11012_02506</name>
</gene>
<organism evidence="3 5">
    <name type="scientific">Moraxella equi</name>
    <dbReference type="NCBI Taxonomy" id="60442"/>
    <lineage>
        <taxon>Bacteria</taxon>
        <taxon>Pseudomonadati</taxon>
        <taxon>Pseudomonadota</taxon>
        <taxon>Gammaproteobacteria</taxon>
        <taxon>Moraxellales</taxon>
        <taxon>Moraxellaceae</taxon>
        <taxon>Moraxella</taxon>
    </lineage>
</organism>
<sequence length="297" mass="34671">MVNLSLWQTYVEQICGFVLPLVQCNWLTHAVAVTAENHGMSDVDLYHALIQEKDERVRDGECINRLPPLTQSLLNNLLIAESRFFRHEPSMMFIGDVYKTEIEHHRRLKARGEISELPNFSVWSVGCSTGQEVYSLAMTLTLIFRQHANPLPFNIYGSDLSERSLGIARTAEYSERQIAEIPTHYRPQVKPMANEGAFDHQRMWHIDDKTYKHTEFFWHNIFTKEPVNLAKQQVIICQNVLIYFRKFDQRDILAYFVQNLAVGGYLVLAPNEAMFWHHPKMKRIEDGQINAWYKISD</sequence>
<evidence type="ECO:0000313" key="5">
    <source>
        <dbReference type="Proteomes" id="UP000254618"/>
    </source>
</evidence>
<reference evidence="2 4" key="1">
    <citation type="submission" date="2017-03" db="EMBL/GenBank/DDBJ databases">
        <title>Draft genome sequence of Moraxella equi CCUG 4950T type strain.</title>
        <authorList>
            <person name="Salva-Serra F."/>
            <person name="Engstrom-Jakobsson H."/>
            <person name="Thorell K."/>
            <person name="Jaen-Luchoro D."/>
            <person name="Gonzales-Siles L."/>
            <person name="Karlsson R."/>
            <person name="Yazdan S."/>
            <person name="Boulund F."/>
            <person name="Johnning A."/>
            <person name="Engstrand L."/>
            <person name="Kristiansson E."/>
            <person name="Moore E."/>
        </authorList>
    </citation>
    <scope>NUCLEOTIDE SEQUENCE [LARGE SCALE GENOMIC DNA]</scope>
    <source>
        <strain evidence="2 4">CCUG 4950</strain>
    </source>
</reference>
<dbReference type="EMBL" id="MXAP01000015">
    <property type="protein sequence ID" value="OPH39980.1"/>
    <property type="molecule type" value="Genomic_DNA"/>
</dbReference>
<dbReference type="PANTHER" id="PTHR24422">
    <property type="entry name" value="CHEMOTAXIS PROTEIN METHYLTRANSFERASE"/>
    <property type="match status" value="1"/>
</dbReference>
<evidence type="ECO:0000313" key="4">
    <source>
        <dbReference type="Proteomes" id="UP000190777"/>
    </source>
</evidence>
<name>A0A378QTJ4_9GAMM</name>
<protein>
    <submittedName>
        <fullName evidence="3">Chemotaxis protein methyltransferase</fullName>
        <ecNumber evidence="3">2.1.1.80</ecNumber>
    </submittedName>
</protein>
<dbReference type="Pfam" id="PF01739">
    <property type="entry name" value="CheR"/>
    <property type="match status" value="1"/>
</dbReference>
<dbReference type="SMART" id="SM00138">
    <property type="entry name" value="MeTrc"/>
    <property type="match status" value="1"/>
</dbReference>
<evidence type="ECO:0000313" key="3">
    <source>
        <dbReference type="EMBL" id="STZ04236.1"/>
    </source>
</evidence>
<accession>A0A378QTJ4</accession>
<feature type="domain" description="CheR-type methyltransferase" evidence="1">
    <location>
        <begin position="1"/>
        <end position="297"/>
    </location>
</feature>
<dbReference type="RefSeq" id="WP_079324117.1">
    <property type="nucleotide sequence ID" value="NZ_MXAP01000015.1"/>
</dbReference>
<dbReference type="GO" id="GO:0032259">
    <property type="term" value="P:methylation"/>
    <property type="evidence" value="ECO:0007669"/>
    <property type="project" value="UniProtKB-KW"/>
</dbReference>
<dbReference type="EMBL" id="UGQF01000001">
    <property type="protein sequence ID" value="STZ04236.1"/>
    <property type="molecule type" value="Genomic_DNA"/>
</dbReference>
<dbReference type="Proteomes" id="UP000190777">
    <property type="component" value="Unassembled WGS sequence"/>
</dbReference>
<dbReference type="AlphaFoldDB" id="A0A378QTJ4"/>
<keyword evidence="3" id="KW-0808">Transferase</keyword>